<dbReference type="SUPFAM" id="SSF52799">
    <property type="entry name" value="(Phosphotyrosine protein) phosphatases II"/>
    <property type="match status" value="1"/>
</dbReference>
<feature type="compositionally biased region" description="Polar residues" evidence="5">
    <location>
        <begin position="926"/>
        <end position="943"/>
    </location>
</feature>
<keyword evidence="4" id="KW-0967">Endosome</keyword>
<feature type="domain" description="BRO1" evidence="9">
    <location>
        <begin position="1"/>
        <end position="405"/>
    </location>
</feature>
<feature type="compositionally biased region" description="Low complexity" evidence="5">
    <location>
        <begin position="1090"/>
        <end position="1103"/>
    </location>
</feature>
<feature type="compositionally biased region" description="Low complexity" evidence="5">
    <location>
        <begin position="1435"/>
        <end position="1445"/>
    </location>
</feature>
<dbReference type="PANTHER" id="PTHR23030:SF30">
    <property type="entry name" value="TYROSINE-PROTEIN PHOSPHATASE NON-RECEPTOR TYPE 23"/>
    <property type="match status" value="1"/>
</dbReference>
<dbReference type="PRINTS" id="PR00700">
    <property type="entry name" value="PRTYPHPHTASE"/>
</dbReference>
<comment type="subcellular location">
    <subcellularLocation>
        <location evidence="2">Cytoplasm</location>
    </subcellularLocation>
    <subcellularLocation>
        <location evidence="1">Endosome</location>
    </subcellularLocation>
</comment>
<feature type="non-terminal residue" evidence="10">
    <location>
        <position position="1817"/>
    </location>
</feature>
<feature type="region of interest" description="Disordered" evidence="5">
    <location>
        <begin position="1114"/>
        <end position="1134"/>
    </location>
</feature>
<feature type="region of interest" description="Disordered" evidence="5">
    <location>
        <begin position="992"/>
        <end position="1083"/>
    </location>
</feature>
<dbReference type="GO" id="GO:0043328">
    <property type="term" value="P:protein transport to vacuole involved in ubiquitin-dependent protein catabolic process via the multivesicular body sorting pathway"/>
    <property type="evidence" value="ECO:0007669"/>
    <property type="project" value="TreeGrafter"/>
</dbReference>
<feature type="compositionally biased region" description="Polar residues" evidence="5">
    <location>
        <begin position="802"/>
        <end position="821"/>
    </location>
</feature>
<evidence type="ECO:0000313" key="11">
    <source>
        <dbReference type="Proteomes" id="UP001497623"/>
    </source>
</evidence>
<keyword evidence="11" id="KW-1185">Reference proteome</keyword>
<gene>
    <name evidence="10" type="ORF">MNOR_LOCUS6095</name>
</gene>
<dbReference type="InterPro" id="IPR004328">
    <property type="entry name" value="BRO1_dom"/>
</dbReference>
<dbReference type="SMART" id="SM00404">
    <property type="entry name" value="PTPc_motif"/>
    <property type="match status" value="1"/>
</dbReference>
<dbReference type="PANTHER" id="PTHR23030">
    <property type="entry name" value="PCD6 INTERACTING PROTEIN-RELATED"/>
    <property type="match status" value="1"/>
</dbReference>
<evidence type="ECO:0000256" key="2">
    <source>
        <dbReference type="ARBA" id="ARBA00004496"/>
    </source>
</evidence>
<evidence type="ECO:0000259" key="9">
    <source>
        <dbReference type="PROSITE" id="PS51180"/>
    </source>
</evidence>
<evidence type="ECO:0000256" key="5">
    <source>
        <dbReference type="SAM" id="MobiDB-lite"/>
    </source>
</evidence>
<feature type="region of interest" description="Disordered" evidence="5">
    <location>
        <begin position="1249"/>
        <end position="1269"/>
    </location>
</feature>
<evidence type="ECO:0000256" key="4">
    <source>
        <dbReference type="ARBA" id="ARBA00022753"/>
    </source>
</evidence>
<dbReference type="GO" id="GO:0048666">
    <property type="term" value="P:neuron development"/>
    <property type="evidence" value="ECO:0007669"/>
    <property type="project" value="UniProtKB-ARBA"/>
</dbReference>
<reference evidence="10 11" key="1">
    <citation type="submission" date="2024-05" db="EMBL/GenBank/DDBJ databases">
        <authorList>
            <person name="Wallberg A."/>
        </authorList>
    </citation>
    <scope>NUCLEOTIDE SEQUENCE [LARGE SCALE GENOMIC DNA]</scope>
</reference>
<protein>
    <recommendedName>
        <fullName evidence="12">Tyrosine-protein phosphatase non-receptor type 23</fullName>
    </recommendedName>
</protein>
<dbReference type="GO" id="GO:0045022">
    <property type="term" value="P:early endosome to late endosome transport"/>
    <property type="evidence" value="ECO:0007669"/>
    <property type="project" value="TreeGrafter"/>
</dbReference>
<dbReference type="SMART" id="SM00194">
    <property type="entry name" value="PTPc"/>
    <property type="match status" value="1"/>
</dbReference>
<feature type="domain" description="Tyrosine specific protein phosphatases" evidence="8">
    <location>
        <begin position="1736"/>
        <end position="1806"/>
    </location>
</feature>
<evidence type="ECO:0000259" key="7">
    <source>
        <dbReference type="PROSITE" id="PS50055"/>
    </source>
</evidence>
<accession>A0AAV2PXX9</accession>
<comment type="caution">
    <text evidence="10">The sequence shown here is derived from an EMBL/GenBank/DDBJ whole genome shotgun (WGS) entry which is preliminary data.</text>
</comment>
<dbReference type="EMBL" id="CAXKWB010002456">
    <property type="protein sequence ID" value="CAL4067009.1"/>
    <property type="molecule type" value="Genomic_DNA"/>
</dbReference>
<feature type="region of interest" description="Disordered" evidence="5">
    <location>
        <begin position="724"/>
        <end position="758"/>
    </location>
</feature>
<sequence>MADLICKSQILMFDSSFERLVEEAKVFLYKMKIFIRTQYTTFRDNSAIRLNKLGSLLVADIYVRPSGSANFNNILLNMNMAVKRFKISLNPLIVFGYIALHFYASIVDKILDQNFRIAYIVTNKKNALKTELTFINAFKKKIMGLEPRSGRPYCCLRTCRRVSEGIRATGGPQRFCGPNQFKFHATGVVAEENCLMRDKVKDKQKPPYIIEIITLGLNLPEFVKNEIRSVVPYVFFKLEGFKLNKIIKTMQDEEQRFYTCIPLHIGMQEEEQRFSTWMPIFYHYLVQGGTKPSSSRKFWAQVCMMKGSRNILEYLINVKRIAIKLREWVNFDEKVPPVDSLAEVKGASLVKGIPFSVKDPEVAGNDIFIKLVPMEAHQASSMYSEEKAKLLRQVCSRIHDKNQELETYLASMQLDDISALQTDDQIPQEIIECCADLNARNGVKQLQDIMAKISNSYHDINTALNKLTSIIEEEESKESEFKVVLGKRGAPPNMILGELKREAAKYREAHKSAQDNNTALHRAITQHMPNLKTLAQPLDQIALTIPSPATVEAGGDQGAKAEVQKLMGKVGEMKSQRELLEQQLRADLQNDDVTKQLVTSQDDMEDFFQDQLKKHDQKIATLDQNMTAQNNILQALSEANAAYAGTRRLTNQTQIQRTEMIASLLASHGAYQNIVKKAETAHEFYAKLESQVNKLLSRVKSVCRVHEEEREEQLSANVKKLTGGLNKGGMNVPGGPYIPPASVSHSDSSSSSGPKLKDFLAHMKDGGYNYNDAASAYTSPSNAYSNPASTYSSSIRPAPLGSEQTEGLTSNSSIGGANSHTSASYGAVSAYPPSAPSPAPSPAPHSSPYKSNASPYHSQGHYPMPAASGVGAAAAGTASFIATGGNDVATGSYGGTVQHPSSYQYSQQYYSAYGSYPPGAASAGSTTGVVQPQSSGSRATVSAVQPPGATAGAGYGYSAGIPTTGIYSGAKSAVAGADSSSSNTSVAAAGSAQPLVSSNTNTQQYNQYPNKGASYQYYGQQQPALPGAPPVSVPSGSTTATGETSATRTASETSYPQNSLGSSQSAYIGSGGSSNQVSSSHPYYSYQYPQGPYSSSSSNSQPSATIGTLSTAGGQQIYTGQPAPSQNTQTYNGQQPTVSQINANQNASGYNYYPSTYNVNANTSISSNTFSTSVAATTVSNSNVTNMYPGSRQWSNYQGYGQYGTPSSTTTTQSSYGQYGAAATQYGETSTSAVTTHATTISSVHNQYPYSSVTTGQSSTSTYTSGAYAGDHSTQQQQYWNQYGSYSQPTHPVQQQQQPGHPAQQMTGPQHPSSYPAQQQQQHPSNPSHQKPSQIPSVVSGAGAAIPSSFNAAGVVTAAAASGRSSINGHSSDGAIQQQQQPQQKQKQVGGSVSSITSGISNLDLLSGIELTTQTTGSQWSPLTPQPAASGAEATTSPSSVPSTTCETAAPPDVTSVAGAATSASSISSSSITNLPNVLSTSSTSSSPCSSSSVSCTMSTAAIIDLAKKATPRVAVDPLSNDDTLKLMAEETERLSRYVEGLSKQPINGPSNLETKWKEISDMLDKECGSLKVSIGRCYPLKNRFADILPFDHTRVLLPSKRDDYINASHVKMLSVSDSMAMVVTQAPLPSTMVDFWALIWEQQMELIVTLHSDAEVKGQVYWPSEAGSHLEFGHISITLHNVVEGQGSGRPSGPCWSKRVFHISHQQTKITRVVIQIQFLGWPPSSMPESPGPLLQFLCEVHSLHQQQRNKLRPVLVHCVPGIGRSGVFAILSALVKQLHTSKLDCHSILIQQEHGTLQVEDTILFPNFMGLYFAK</sequence>
<dbReference type="PROSITE" id="PS00383">
    <property type="entry name" value="TYR_PHOSPHATASE_1"/>
    <property type="match status" value="1"/>
</dbReference>
<evidence type="ECO:0000259" key="8">
    <source>
        <dbReference type="PROSITE" id="PS50056"/>
    </source>
</evidence>
<evidence type="ECO:0000313" key="10">
    <source>
        <dbReference type="EMBL" id="CAL4067009.1"/>
    </source>
</evidence>
<dbReference type="Proteomes" id="UP001497623">
    <property type="component" value="Unassembled WGS sequence"/>
</dbReference>
<dbReference type="GO" id="GO:0004725">
    <property type="term" value="F:protein tyrosine phosphatase activity"/>
    <property type="evidence" value="ECO:0007669"/>
    <property type="project" value="InterPro"/>
</dbReference>
<feature type="compositionally biased region" description="Pro residues" evidence="5">
    <location>
        <begin position="833"/>
        <end position="845"/>
    </location>
</feature>
<feature type="compositionally biased region" description="Low complexity" evidence="5">
    <location>
        <begin position="997"/>
        <end position="1008"/>
    </location>
</feature>
<dbReference type="GO" id="GO:0005768">
    <property type="term" value="C:endosome"/>
    <property type="evidence" value="ECO:0007669"/>
    <property type="project" value="UniProtKB-SubCell"/>
</dbReference>
<feature type="region of interest" description="Disordered" evidence="5">
    <location>
        <begin position="1415"/>
        <end position="1452"/>
    </location>
</feature>
<feature type="region of interest" description="Disordered" evidence="5">
    <location>
        <begin position="1465"/>
        <end position="1492"/>
    </location>
</feature>
<dbReference type="InterPro" id="IPR029021">
    <property type="entry name" value="Prot-tyrosine_phosphatase-like"/>
</dbReference>
<feature type="compositionally biased region" description="Low complexity" evidence="5">
    <location>
        <begin position="1073"/>
        <end position="1083"/>
    </location>
</feature>
<feature type="region of interest" description="Disordered" evidence="5">
    <location>
        <begin position="1364"/>
        <end position="1395"/>
    </location>
</feature>
<dbReference type="InterPro" id="IPR000387">
    <property type="entry name" value="Tyr_Pase_dom"/>
</dbReference>
<feature type="region of interest" description="Disordered" evidence="5">
    <location>
        <begin position="1284"/>
        <end position="1340"/>
    </location>
</feature>
<name>A0AAV2PXX9_MEGNR</name>
<feature type="region of interest" description="Disordered" evidence="5">
    <location>
        <begin position="782"/>
        <end position="857"/>
    </location>
</feature>
<dbReference type="Gene3D" id="3.90.190.10">
    <property type="entry name" value="Protein tyrosine phosphatase superfamily"/>
    <property type="match status" value="1"/>
</dbReference>
<keyword evidence="6" id="KW-0812">Transmembrane</keyword>
<keyword evidence="6" id="KW-1133">Transmembrane helix</keyword>
<dbReference type="GO" id="GO:0032456">
    <property type="term" value="P:endocytic recycling"/>
    <property type="evidence" value="ECO:0007669"/>
    <property type="project" value="TreeGrafter"/>
</dbReference>
<dbReference type="Gene3D" id="1.20.120.560">
    <property type="entry name" value="alix/aip1 in complex with the ypdl late domain"/>
    <property type="match status" value="1"/>
</dbReference>
<dbReference type="InterPro" id="IPR003595">
    <property type="entry name" value="Tyr_Pase_cat"/>
</dbReference>
<feature type="compositionally biased region" description="Low complexity" evidence="5">
    <location>
        <begin position="1377"/>
        <end position="1395"/>
    </location>
</feature>
<dbReference type="PROSITE" id="PS51180">
    <property type="entry name" value="BRO1"/>
    <property type="match status" value="1"/>
</dbReference>
<dbReference type="Gene3D" id="1.25.40.280">
    <property type="entry name" value="alix/aip1 like domains"/>
    <property type="match status" value="1"/>
</dbReference>
<dbReference type="Pfam" id="PF00102">
    <property type="entry name" value="Y_phosphatase"/>
    <property type="match status" value="1"/>
</dbReference>
<evidence type="ECO:0000256" key="6">
    <source>
        <dbReference type="SAM" id="Phobius"/>
    </source>
</evidence>
<organism evidence="10 11">
    <name type="scientific">Meganyctiphanes norvegica</name>
    <name type="common">Northern krill</name>
    <name type="synonym">Thysanopoda norvegica</name>
    <dbReference type="NCBI Taxonomy" id="48144"/>
    <lineage>
        <taxon>Eukaryota</taxon>
        <taxon>Metazoa</taxon>
        <taxon>Ecdysozoa</taxon>
        <taxon>Arthropoda</taxon>
        <taxon>Crustacea</taxon>
        <taxon>Multicrustacea</taxon>
        <taxon>Malacostraca</taxon>
        <taxon>Eumalacostraca</taxon>
        <taxon>Eucarida</taxon>
        <taxon>Euphausiacea</taxon>
        <taxon>Euphausiidae</taxon>
        <taxon>Meganyctiphanes</taxon>
    </lineage>
</organism>
<feature type="transmembrane region" description="Helical" evidence="6">
    <location>
        <begin position="87"/>
        <end position="106"/>
    </location>
</feature>
<dbReference type="Pfam" id="PF13949">
    <property type="entry name" value="ALIX_LYPXL_bnd"/>
    <property type="match status" value="1"/>
</dbReference>
<feature type="compositionally biased region" description="Low complexity" evidence="5">
    <location>
        <begin position="822"/>
        <end position="832"/>
    </location>
</feature>
<feature type="compositionally biased region" description="Low complexity" evidence="5">
    <location>
        <begin position="1288"/>
        <end position="1334"/>
    </location>
</feature>
<feature type="region of interest" description="Disordered" evidence="5">
    <location>
        <begin position="921"/>
        <end position="943"/>
    </location>
</feature>
<feature type="compositionally biased region" description="Polar residues" evidence="5">
    <location>
        <begin position="1364"/>
        <end position="1376"/>
    </location>
</feature>
<evidence type="ECO:0000256" key="1">
    <source>
        <dbReference type="ARBA" id="ARBA00004177"/>
    </source>
</evidence>
<dbReference type="InterPro" id="IPR016130">
    <property type="entry name" value="Tyr_Pase_AS"/>
</dbReference>
<feature type="domain" description="Tyrosine-protein phosphatase" evidence="7">
    <location>
        <begin position="1582"/>
        <end position="1817"/>
    </location>
</feature>
<feature type="compositionally biased region" description="Low complexity" evidence="5">
    <location>
        <begin position="1033"/>
        <end position="1054"/>
    </location>
</feature>
<dbReference type="PROSITE" id="PS50056">
    <property type="entry name" value="TYR_PHOSPHATASE_2"/>
    <property type="match status" value="1"/>
</dbReference>
<keyword evidence="6" id="KW-0472">Membrane</keyword>
<dbReference type="InterPro" id="IPR025304">
    <property type="entry name" value="ALIX_V_dom"/>
</dbReference>
<feature type="region of interest" description="Disordered" evidence="5">
    <location>
        <begin position="1090"/>
        <end position="1109"/>
    </location>
</feature>
<feature type="compositionally biased region" description="Polar residues" evidence="5">
    <location>
        <begin position="782"/>
        <end position="795"/>
    </location>
</feature>
<dbReference type="Pfam" id="PF03097">
    <property type="entry name" value="BRO1"/>
    <property type="match status" value="1"/>
</dbReference>
<dbReference type="InterPro" id="IPR038499">
    <property type="entry name" value="BRO1_sf"/>
</dbReference>
<keyword evidence="3" id="KW-0963">Cytoplasm</keyword>
<evidence type="ECO:0000256" key="3">
    <source>
        <dbReference type="ARBA" id="ARBA00022490"/>
    </source>
</evidence>
<evidence type="ECO:0008006" key="12">
    <source>
        <dbReference type="Google" id="ProtNLM"/>
    </source>
</evidence>
<feature type="compositionally biased region" description="Low complexity" evidence="5">
    <location>
        <begin position="742"/>
        <end position="752"/>
    </location>
</feature>
<feature type="compositionally biased region" description="Polar residues" evidence="5">
    <location>
        <begin position="1055"/>
        <end position="1067"/>
    </location>
</feature>
<dbReference type="Gene3D" id="1.20.140.50">
    <property type="entry name" value="alix/aip1 like domains"/>
    <property type="match status" value="1"/>
</dbReference>
<dbReference type="InterPro" id="IPR000242">
    <property type="entry name" value="PTP_cat"/>
</dbReference>
<proteinExistence type="predicted"/>
<dbReference type="PROSITE" id="PS50055">
    <property type="entry name" value="TYR_PHOSPHATASE_PTP"/>
    <property type="match status" value="1"/>
</dbReference>